<dbReference type="GO" id="GO:0016787">
    <property type="term" value="F:hydrolase activity"/>
    <property type="evidence" value="ECO:0007669"/>
    <property type="project" value="UniProtKB-KW"/>
</dbReference>
<keyword evidence="3" id="KW-0378">Hydrolase</keyword>
<evidence type="ECO:0000259" key="2">
    <source>
        <dbReference type="Pfam" id="PF01156"/>
    </source>
</evidence>
<accession>A0ABZ0W5M5</accession>
<dbReference type="PANTHER" id="PTHR43264">
    <property type="match status" value="1"/>
</dbReference>
<evidence type="ECO:0000313" key="4">
    <source>
        <dbReference type="Proteomes" id="UP001325680"/>
    </source>
</evidence>
<dbReference type="InterPro" id="IPR036452">
    <property type="entry name" value="Ribo_hydro-like"/>
</dbReference>
<dbReference type="EMBL" id="CP139960">
    <property type="protein sequence ID" value="WQD38570.1"/>
    <property type="molecule type" value="Genomic_DNA"/>
</dbReference>
<keyword evidence="4" id="KW-1185">Reference proteome</keyword>
<dbReference type="Gene3D" id="3.90.245.10">
    <property type="entry name" value="Ribonucleoside hydrolase-like"/>
    <property type="match status" value="1"/>
</dbReference>
<dbReference type="Proteomes" id="UP001325680">
    <property type="component" value="Chromosome"/>
</dbReference>
<reference evidence="3 4" key="1">
    <citation type="submission" date="2023-12" db="EMBL/GenBank/DDBJ databases">
        <title>Genome sequencing and assembly of bacterial species from a model synthetic community.</title>
        <authorList>
            <person name="Hogle S.L."/>
        </authorList>
    </citation>
    <scope>NUCLEOTIDE SEQUENCE [LARGE SCALE GENOMIC DNA]</scope>
    <source>
        <strain evidence="3 4">HAMBI_3031</strain>
    </source>
</reference>
<gene>
    <name evidence="3" type="ORF">U0035_00220</name>
</gene>
<organism evidence="3 4">
    <name type="scientific">Niabella yanshanensis</name>
    <dbReference type="NCBI Taxonomy" id="577386"/>
    <lineage>
        <taxon>Bacteria</taxon>
        <taxon>Pseudomonadati</taxon>
        <taxon>Bacteroidota</taxon>
        <taxon>Chitinophagia</taxon>
        <taxon>Chitinophagales</taxon>
        <taxon>Chitinophagaceae</taxon>
        <taxon>Niabella</taxon>
    </lineage>
</organism>
<evidence type="ECO:0000256" key="1">
    <source>
        <dbReference type="SAM" id="SignalP"/>
    </source>
</evidence>
<feature type="chain" id="PRO_5045506105" evidence="1">
    <location>
        <begin position="26"/>
        <end position="327"/>
    </location>
</feature>
<evidence type="ECO:0000313" key="3">
    <source>
        <dbReference type="EMBL" id="WQD38570.1"/>
    </source>
</evidence>
<dbReference type="PANTHER" id="PTHR43264:SF1">
    <property type="entry name" value="INOSINE_URIDINE-PREFERRING NUCLEOSIDE HYDROLASE DOMAIN-CONTAINING PROTEIN"/>
    <property type="match status" value="1"/>
</dbReference>
<protein>
    <submittedName>
        <fullName evidence="3">Nucleoside hydrolase</fullName>
    </submittedName>
</protein>
<sequence length="327" mass="36149">MIIRNLIQRAACLVLFAGALFHTNAQQPAKVILDTDIGPDYDDVGAMAVLHSLADKGEAEILATISCNHHYLTGPTLQLFNTYFKRPGIPVGVPKSMALSMGASQKWPQELMTKYPHRNKANDEFPDAVKVYRELLAKAADTSITVIAVGFLTNLSDLLHSPADKISPLTGKELVEKKVRHLVSMAGRFPSGREFNVYKDTVSAAYAIQNWPTPVYFSGWEIGNEVHTGLKLSQNKKISKSPVKDVYARCIPMAPIDSSGRMSWDQTAVLAGVRGAANYFNTVRGRFVLLDNGKNVWENDPAGKHYYYTFKMSPAGLSDIIEELMTR</sequence>
<proteinExistence type="predicted"/>
<dbReference type="Pfam" id="PF01156">
    <property type="entry name" value="IU_nuc_hydro"/>
    <property type="match status" value="1"/>
</dbReference>
<feature type="domain" description="Inosine/uridine-preferring nucleoside hydrolase" evidence="2">
    <location>
        <begin position="31"/>
        <end position="235"/>
    </location>
</feature>
<dbReference type="SUPFAM" id="SSF53590">
    <property type="entry name" value="Nucleoside hydrolase"/>
    <property type="match status" value="1"/>
</dbReference>
<feature type="signal peptide" evidence="1">
    <location>
        <begin position="1"/>
        <end position="25"/>
    </location>
</feature>
<keyword evidence="1" id="KW-0732">Signal</keyword>
<dbReference type="RefSeq" id="WP_114791313.1">
    <property type="nucleotide sequence ID" value="NZ_CP139960.1"/>
</dbReference>
<name>A0ABZ0W5M5_9BACT</name>
<dbReference type="InterPro" id="IPR001910">
    <property type="entry name" value="Inosine/uridine_hydrolase_dom"/>
</dbReference>